<dbReference type="EMBL" id="JADOUF010000001">
    <property type="protein sequence ID" value="MBG6137828.1"/>
    <property type="molecule type" value="Genomic_DNA"/>
</dbReference>
<evidence type="ECO:0000256" key="1">
    <source>
        <dbReference type="SAM" id="MobiDB-lite"/>
    </source>
</evidence>
<comment type="caution">
    <text evidence="2">The sequence shown here is derived from an EMBL/GenBank/DDBJ whole genome shotgun (WGS) entry which is preliminary data.</text>
</comment>
<reference evidence="2" key="1">
    <citation type="submission" date="2020-11" db="EMBL/GenBank/DDBJ databases">
        <title>Sequencing the genomes of 1000 actinobacteria strains.</title>
        <authorList>
            <person name="Klenk H.-P."/>
        </authorList>
    </citation>
    <scope>NUCLEOTIDE SEQUENCE</scope>
    <source>
        <strain evidence="2">DSM 45356</strain>
    </source>
</reference>
<dbReference type="RefSeq" id="WP_197004649.1">
    <property type="nucleotide sequence ID" value="NZ_BONS01000017.1"/>
</dbReference>
<feature type="region of interest" description="Disordered" evidence="1">
    <location>
        <begin position="1"/>
        <end position="23"/>
    </location>
</feature>
<keyword evidence="3" id="KW-1185">Reference proteome</keyword>
<name>A0A8J7GJP2_9ACTN</name>
<organism evidence="2 3">
    <name type="scientific">Longispora fulva</name>
    <dbReference type="NCBI Taxonomy" id="619741"/>
    <lineage>
        <taxon>Bacteria</taxon>
        <taxon>Bacillati</taxon>
        <taxon>Actinomycetota</taxon>
        <taxon>Actinomycetes</taxon>
        <taxon>Micromonosporales</taxon>
        <taxon>Micromonosporaceae</taxon>
        <taxon>Longispora</taxon>
    </lineage>
</organism>
<evidence type="ECO:0000313" key="3">
    <source>
        <dbReference type="Proteomes" id="UP000622552"/>
    </source>
</evidence>
<gene>
    <name evidence="2" type="ORF">IW245_004022</name>
</gene>
<sequence length="723" mass="77845">MRRLHAEDTGPGRGPGPDRPGPAHDLLRLQATAGNRVATRHVQRLAVSRAAPLGQHAVVHENRQVTEDFRQVQGQLEAMIAEKGWRQTRSWAYRFINADPLTDLRYGGDLPLVARVRERLRVEVTMKENEIRGLTGSPTLDLGDVVLGGGRFEPAAMSTTTELLNRSEQQLKSEMTHYGLKVDGWVFKDYSMAGGPAQTGLKDAARRLAGQRKTCDDATRAFFAAQKAAEADARQWGPLIPARPALLAAQEEARKAWVAQEDAYHDACTKEQITYPVLAAYSTLDHAAAELRKVADADSAALAESLYKTIDDRVKNIATVRASFGDRFNPWKQPQIVALTKKQLGLNPWQCKVVDERAADVKADAELDAKVFAAVAIGLGLLAAIPTGGTSVLAGVAAASAGVGAAYSAYNLYEHYKDYQLASAETGTALDKAQAVSQDEPGLMWLAFDLLDLGLNVVGAAAAFKTLRGAMAAAEASQLGKLPELIAASGRAGLPLGSRSKLIATVLERLGGSRSVEKALQSILDAFAAARPDRDAALVEAMGEAAAKLVNEQKVAVFFPGKKASSIKEIKRVLEGAGVNSGLNAQAEQIYQAFNSGGFHGHYFQAGDKGFVLLRDGETMASSLAHEMAHRGQHLRGELTSLGTMRSEYQAYHAQREFLLALPDELVPAQHARIRNATDADLVKWLTESREYGPAIRAEASSTGVMDPAVEARSIEKWFLTGG</sequence>
<dbReference type="Proteomes" id="UP000622552">
    <property type="component" value="Unassembled WGS sequence"/>
</dbReference>
<dbReference type="AlphaFoldDB" id="A0A8J7GJP2"/>
<protein>
    <submittedName>
        <fullName evidence="2">Uncharacterized protein</fullName>
    </submittedName>
</protein>
<proteinExistence type="predicted"/>
<evidence type="ECO:0000313" key="2">
    <source>
        <dbReference type="EMBL" id="MBG6137828.1"/>
    </source>
</evidence>
<accession>A0A8J7GJP2</accession>
<feature type="compositionally biased region" description="Basic and acidic residues" evidence="1">
    <location>
        <begin position="1"/>
        <end position="10"/>
    </location>
</feature>